<reference evidence="2 3" key="1">
    <citation type="submission" date="2016-11" db="EMBL/GenBank/DDBJ databases">
        <authorList>
            <person name="Jaros S."/>
            <person name="Januszkiewicz K."/>
            <person name="Wedrychowicz H."/>
        </authorList>
    </citation>
    <scope>NUCLEOTIDE SEQUENCE [LARGE SCALE GENOMIC DNA]</scope>
    <source>
        <strain evidence="2 3">KHT3</strain>
    </source>
</reference>
<keyword evidence="1" id="KW-0472">Membrane</keyword>
<proteinExistence type="predicted"/>
<organism evidence="2 3">
    <name type="scientific">Xylanibacter ruminicola</name>
    <name type="common">Prevotella ruminicola</name>
    <dbReference type="NCBI Taxonomy" id="839"/>
    <lineage>
        <taxon>Bacteria</taxon>
        <taxon>Pseudomonadati</taxon>
        <taxon>Bacteroidota</taxon>
        <taxon>Bacteroidia</taxon>
        <taxon>Bacteroidales</taxon>
        <taxon>Prevotellaceae</taxon>
        <taxon>Xylanibacter</taxon>
    </lineage>
</organism>
<evidence type="ECO:0000313" key="3">
    <source>
        <dbReference type="Proteomes" id="UP000184130"/>
    </source>
</evidence>
<gene>
    <name evidence="2" type="ORF">SAMN05216463_11169</name>
</gene>
<sequence length="178" mass="20978">MNRIEREKQTVQRMIELYCHHHLKVETMPEEYQHLAEFACRRLDHCKYGENKTACKNCPTHCYASKEREQIREIMRWAGPRMILYSPKDAIVHTFYNMKHWLQSLSFRTGVIVLLCCIPFYILSFAQMLLPISVTAKGILWTVLFGLAKTCQYGGLTILGVEGYKRLKNKFKRNKQQS</sequence>
<protein>
    <submittedName>
        <fullName evidence="2">Nitrous oxide-stimulated promoter</fullName>
    </submittedName>
</protein>
<keyword evidence="1" id="KW-1133">Transmembrane helix</keyword>
<dbReference type="NCBIfam" id="NF007714">
    <property type="entry name" value="PRK10410.1-2"/>
    <property type="match status" value="1"/>
</dbReference>
<dbReference type="EMBL" id="FRBD01000011">
    <property type="protein sequence ID" value="SHK75217.1"/>
    <property type="molecule type" value="Genomic_DNA"/>
</dbReference>
<evidence type="ECO:0000256" key="1">
    <source>
        <dbReference type="SAM" id="Phobius"/>
    </source>
</evidence>
<dbReference type="Pfam" id="PF11756">
    <property type="entry name" value="YgbA_NO"/>
    <property type="match status" value="1"/>
</dbReference>
<feature type="transmembrane region" description="Helical" evidence="1">
    <location>
        <begin position="105"/>
        <end position="126"/>
    </location>
</feature>
<keyword evidence="1" id="KW-0812">Transmembrane</keyword>
<dbReference type="AlphaFoldDB" id="A0A1M6V127"/>
<dbReference type="OrthoDB" id="164329at2"/>
<name>A0A1M6V127_XYLRU</name>
<dbReference type="RefSeq" id="WP_073208469.1">
    <property type="nucleotide sequence ID" value="NZ_FRBD01000011.1"/>
</dbReference>
<feature type="transmembrane region" description="Helical" evidence="1">
    <location>
        <begin position="138"/>
        <end position="161"/>
    </location>
</feature>
<evidence type="ECO:0000313" key="2">
    <source>
        <dbReference type="EMBL" id="SHK75217.1"/>
    </source>
</evidence>
<dbReference type="InterPro" id="IPR020483">
    <property type="entry name" value="Uncharacterised_YgbA"/>
</dbReference>
<accession>A0A1M6V127</accession>
<dbReference type="Proteomes" id="UP000184130">
    <property type="component" value="Unassembled WGS sequence"/>
</dbReference>